<gene>
    <name evidence="3" type="ORF">AKO1_012224</name>
</gene>
<evidence type="ECO:0000313" key="4">
    <source>
        <dbReference type="Proteomes" id="UP001431209"/>
    </source>
</evidence>
<accession>A0AAW2Z9S9</accession>
<name>A0AAW2Z9S9_9EUKA</name>
<comment type="similarity">
    <text evidence="1">Belongs to the TUB family.</text>
</comment>
<dbReference type="PANTHER" id="PTHR16517:SF7">
    <property type="entry name" value="PROTEIN KING TUBBY"/>
    <property type="match status" value="1"/>
</dbReference>
<dbReference type="Gene3D" id="3.20.90.10">
    <property type="entry name" value="Tubby Protein, Chain A"/>
    <property type="match status" value="1"/>
</dbReference>
<dbReference type="Proteomes" id="UP001431209">
    <property type="component" value="Unassembled WGS sequence"/>
</dbReference>
<organism evidence="3 4">
    <name type="scientific">Acrasis kona</name>
    <dbReference type="NCBI Taxonomy" id="1008807"/>
    <lineage>
        <taxon>Eukaryota</taxon>
        <taxon>Discoba</taxon>
        <taxon>Heterolobosea</taxon>
        <taxon>Tetramitia</taxon>
        <taxon>Eutetramitia</taxon>
        <taxon>Acrasidae</taxon>
        <taxon>Acrasis</taxon>
    </lineage>
</organism>
<feature type="domain" description="Tubby C-terminal" evidence="2">
    <location>
        <begin position="82"/>
        <end position="298"/>
    </location>
</feature>
<dbReference type="Pfam" id="PF01167">
    <property type="entry name" value="Tub"/>
    <property type="match status" value="1"/>
</dbReference>
<dbReference type="PANTHER" id="PTHR16517">
    <property type="entry name" value="TUBBY-RELATED"/>
    <property type="match status" value="1"/>
</dbReference>
<dbReference type="AlphaFoldDB" id="A0AAW2Z9S9"/>
<dbReference type="SUPFAM" id="SSF54518">
    <property type="entry name" value="Tubby C-terminal domain-like"/>
    <property type="match status" value="1"/>
</dbReference>
<proteinExistence type="inferred from homology"/>
<dbReference type="InterPro" id="IPR000007">
    <property type="entry name" value="Tubby_C"/>
</dbReference>
<evidence type="ECO:0000313" key="3">
    <source>
        <dbReference type="EMBL" id="KAL0486028.1"/>
    </source>
</evidence>
<evidence type="ECO:0000259" key="2">
    <source>
        <dbReference type="Pfam" id="PF01167"/>
    </source>
</evidence>
<comment type="caution">
    <text evidence="3">The sequence shown here is derived from an EMBL/GenBank/DDBJ whole genome shotgun (WGS) entry which is preliminary data.</text>
</comment>
<dbReference type="EMBL" id="JAOPGA020001197">
    <property type="protein sequence ID" value="KAL0486028.1"/>
    <property type="molecule type" value="Genomic_DNA"/>
</dbReference>
<sequence>MKTEPRLQNIAKMMSPGARICPSQNGVFAILLEQKDILGLIWSYTALDKESRTNLKLVSSRFFIDYVIPFAHDHNLYIKHPPQDVKKTVKCYIIRDSKRKRYMMYEDGTDKFLMSAQKHSRFMKGCHYAISLIEDDVDGEHVIGYLSSNFAGTKMEIIRLDSKGALIQAGAIHFKTLLYFSSGPRRLQIAIPEPCKNQQIEYSKESTMSNTLLSDQHEGLVVAQNKKPRYCPNSRTYSLTFNGRVTRPSVKNFQISHPESPNRVIIQFGRVGNHKFNMDYSHPYSAFQAFCIALSSFDFKLGCN</sequence>
<dbReference type="PRINTS" id="PR01573">
    <property type="entry name" value="SUPERTUBBY"/>
</dbReference>
<keyword evidence="4" id="KW-1185">Reference proteome</keyword>
<dbReference type="InterPro" id="IPR025659">
    <property type="entry name" value="Tubby-like_C"/>
</dbReference>
<reference evidence="3 4" key="1">
    <citation type="submission" date="2024-03" db="EMBL/GenBank/DDBJ databases">
        <title>The Acrasis kona genome and developmental transcriptomes reveal deep origins of eukaryotic multicellular pathways.</title>
        <authorList>
            <person name="Sheikh S."/>
            <person name="Fu C.-J."/>
            <person name="Brown M.W."/>
            <person name="Baldauf S.L."/>
        </authorList>
    </citation>
    <scope>NUCLEOTIDE SEQUENCE [LARGE SCALE GENOMIC DNA]</scope>
    <source>
        <strain evidence="3 4">ATCC MYA-3509</strain>
    </source>
</reference>
<protein>
    <recommendedName>
        <fullName evidence="2">Tubby C-terminal domain-containing protein</fullName>
    </recommendedName>
</protein>
<evidence type="ECO:0000256" key="1">
    <source>
        <dbReference type="ARBA" id="ARBA00007129"/>
    </source>
</evidence>